<sequence>MKKLSLLVITILTFYSCNQSKENKQTMIKKENTKSEYTQLVRENGAAFHINFSAGDFDKNGLLVTEDIYVNSNNSILVGRDNFVTRIKRYDGPFPGMKLADRIVIVEDNIAAVHYLLQGKQNGKYGDLEPTGKNVEAMSAEFFVMDENGLMKDLLTITQLDKLKAQIKGEETVKEHQQVTLYPIDNSVPKETTAKTTDLYIRHFNFRNWEGLQKLFADNIKVNMNGEMLEGADTFIKRIKSRVASFSNITYQLDRSVVEANRSSIGYTMHGKHDGVFNYKNNTYQPTQKDFEIREALHIEVGADGKIKSIIVISNQDEFLNVVK</sequence>
<dbReference type="Pfam" id="PF07366">
    <property type="entry name" value="SnoaL"/>
    <property type="match status" value="1"/>
</dbReference>
<keyword evidence="3" id="KW-1185">Reference proteome</keyword>
<accession>A0A1N6EMP9</accession>
<dbReference type="Proteomes" id="UP000184782">
    <property type="component" value="Unassembled WGS sequence"/>
</dbReference>
<dbReference type="SUPFAM" id="SSF54427">
    <property type="entry name" value="NTF2-like"/>
    <property type="match status" value="2"/>
</dbReference>
<dbReference type="InterPro" id="IPR037401">
    <property type="entry name" value="SnoaL-like"/>
</dbReference>
<dbReference type="AlphaFoldDB" id="A0A1N6EMP9"/>
<evidence type="ECO:0000313" key="2">
    <source>
        <dbReference type="EMBL" id="SIN84285.1"/>
    </source>
</evidence>
<organism evidence="2 3">
    <name type="scientific">Chryseobacterium scophthalmum</name>
    <dbReference type="NCBI Taxonomy" id="59733"/>
    <lineage>
        <taxon>Bacteria</taxon>
        <taxon>Pseudomonadati</taxon>
        <taxon>Bacteroidota</taxon>
        <taxon>Flavobacteriia</taxon>
        <taxon>Flavobacteriales</taxon>
        <taxon>Weeksellaceae</taxon>
        <taxon>Chryseobacterium group</taxon>
        <taxon>Chryseobacterium</taxon>
    </lineage>
</organism>
<gene>
    <name evidence="2" type="ORF">SAMN05421769_0521</name>
</gene>
<dbReference type="Pfam" id="PF12680">
    <property type="entry name" value="SnoaL_2"/>
    <property type="match status" value="1"/>
</dbReference>
<dbReference type="InterPro" id="IPR032710">
    <property type="entry name" value="NTF2-like_dom_sf"/>
</dbReference>
<dbReference type="Gene3D" id="3.10.450.50">
    <property type="match status" value="2"/>
</dbReference>
<dbReference type="PROSITE" id="PS51257">
    <property type="entry name" value="PROKAR_LIPOPROTEIN"/>
    <property type="match status" value="1"/>
</dbReference>
<dbReference type="GO" id="GO:0030638">
    <property type="term" value="P:polyketide metabolic process"/>
    <property type="evidence" value="ECO:0007669"/>
    <property type="project" value="InterPro"/>
</dbReference>
<protein>
    <submittedName>
        <fullName evidence="2">SnoaL-like polyketide cyclase</fullName>
    </submittedName>
</protein>
<proteinExistence type="predicted"/>
<feature type="domain" description="SnoaL-like" evidence="1">
    <location>
        <begin position="200"/>
        <end position="309"/>
    </location>
</feature>
<dbReference type="EMBL" id="FSRQ01000001">
    <property type="protein sequence ID" value="SIN84285.1"/>
    <property type="molecule type" value="Genomic_DNA"/>
</dbReference>
<evidence type="ECO:0000313" key="3">
    <source>
        <dbReference type="Proteomes" id="UP000184782"/>
    </source>
</evidence>
<evidence type="ECO:0000259" key="1">
    <source>
        <dbReference type="Pfam" id="PF12680"/>
    </source>
</evidence>
<reference evidence="3" key="1">
    <citation type="submission" date="2016-12" db="EMBL/GenBank/DDBJ databases">
        <authorList>
            <person name="Varghese N."/>
            <person name="Submissions S."/>
        </authorList>
    </citation>
    <scope>NUCLEOTIDE SEQUENCE [LARGE SCALE GENOMIC DNA]</scope>
    <source>
        <strain evidence="3">DSM 16779</strain>
    </source>
</reference>
<dbReference type="InterPro" id="IPR009959">
    <property type="entry name" value="Cyclase_SnoaL-like"/>
</dbReference>
<name>A0A1N6EMP9_9FLAO</name>